<dbReference type="EMBL" id="ARZA01000255">
    <property type="protein sequence ID" value="EOC99695.1"/>
    <property type="molecule type" value="Genomic_DNA"/>
</dbReference>
<dbReference type="AlphaFoldDB" id="R1CLW1"/>
<organism evidence="2 3">
    <name type="scientific">Caldisalinibacter kiritimatiensis</name>
    <dbReference type="NCBI Taxonomy" id="1304284"/>
    <lineage>
        <taxon>Bacteria</taxon>
        <taxon>Bacillati</taxon>
        <taxon>Bacillota</taxon>
        <taxon>Tissierellia</taxon>
        <taxon>Tissierellales</taxon>
        <taxon>Thermohalobacteraceae</taxon>
        <taxon>Caldisalinibacter</taxon>
    </lineage>
</organism>
<gene>
    <name evidence="2" type="ORF">L21TH_2275</name>
</gene>
<name>R1CLW1_9FIRM</name>
<evidence type="ECO:0000256" key="1">
    <source>
        <dbReference type="SAM" id="SignalP"/>
    </source>
</evidence>
<proteinExistence type="predicted"/>
<evidence type="ECO:0000313" key="2">
    <source>
        <dbReference type="EMBL" id="EOC99695.1"/>
    </source>
</evidence>
<dbReference type="Proteomes" id="UP000013378">
    <property type="component" value="Unassembled WGS sequence"/>
</dbReference>
<dbReference type="RefSeq" id="WP_006316420.1">
    <property type="nucleotide sequence ID" value="NZ_ARZA01000255.1"/>
</dbReference>
<keyword evidence="3" id="KW-1185">Reference proteome</keyword>
<feature type="chain" id="PRO_5004346444" evidence="1">
    <location>
        <begin position="24"/>
        <end position="386"/>
    </location>
</feature>
<protein>
    <submittedName>
        <fullName evidence="2">Uncharacterized protein</fullName>
    </submittedName>
</protein>
<reference evidence="2 3" key="1">
    <citation type="journal article" date="2015" name="Geomicrobiol. J.">
        <title>Caldisalinibacter kiritimatiensis gen. nov., sp. nov., a moderately thermohalophilic thiosulfate-reducing bacterium from a hypersaline microbial mat.</title>
        <authorList>
            <person name="Ben Hania W."/>
            <person name="Joseph M."/>
            <person name="Fiebig A."/>
            <person name="Bunk B."/>
            <person name="Klenk H.-P."/>
            <person name="Fardeau M.-L."/>
            <person name="Spring S."/>
        </authorList>
    </citation>
    <scope>NUCLEOTIDE SEQUENCE [LARGE SCALE GENOMIC DNA]</scope>
    <source>
        <strain evidence="2 3">L21-TH-D2</strain>
    </source>
</reference>
<evidence type="ECO:0000313" key="3">
    <source>
        <dbReference type="Proteomes" id="UP000013378"/>
    </source>
</evidence>
<comment type="caution">
    <text evidence="2">The sequence shown here is derived from an EMBL/GenBank/DDBJ whole genome shotgun (WGS) entry which is preliminary data.</text>
</comment>
<keyword evidence="1" id="KW-0732">Signal</keyword>
<accession>R1CLW1</accession>
<feature type="signal peptide" evidence="1">
    <location>
        <begin position="1"/>
        <end position="23"/>
    </location>
</feature>
<dbReference type="OrthoDB" id="9827749at2"/>
<sequence length="386" mass="43965">MKRFLSLFITLCMILSGTYTVFAADLAPEADIQAIKPISISNEVVNMLSEIPIYFTYINNYNEDNINSIKESVSKQIDEAKKYVSNSSSKDNVNEQLHISKDAYEIIEVEKFSKVDIITNPLYKRTFMRVQELVEQGKKVNYINIFLNRPDAMTLSNAPDAPEYWDAMTLSNDPDDPEYWEEHCVYLGTYNNYKFLYLESALNVESSWVTPGNIGTSLKWNEIAQKTLEAVLDHYVKGRFYKAVKAAANGLSTFFSFFDTPLSVTYSSSGGYLKAKVSGDLYVRTIFIQDKLDRVSGYAYYDWGSTEQFKAHLKVDAKWPTSVRPGGTYNYEYGTYTYGAQYSNTPGFYGNSTLYSSIISLYENTTGYFTHIETIDVYSIVTSLLD</sequence>
<dbReference type="eggNOG" id="ENOG5033Q2X">
    <property type="taxonomic scope" value="Bacteria"/>
</dbReference>